<evidence type="ECO:0000313" key="1">
    <source>
        <dbReference type="EMBL" id="RIB27933.1"/>
    </source>
</evidence>
<reference evidence="1 2" key="1">
    <citation type="submission" date="2018-06" db="EMBL/GenBank/DDBJ databases">
        <title>Comparative genomics reveals the genomic features of Rhizophagus irregularis, R. cerebriforme, R. diaphanum and Gigaspora rosea, and their symbiotic lifestyle signature.</title>
        <authorList>
            <person name="Morin E."/>
            <person name="San Clemente H."/>
            <person name="Chen E.C.H."/>
            <person name="De La Providencia I."/>
            <person name="Hainaut M."/>
            <person name="Kuo A."/>
            <person name="Kohler A."/>
            <person name="Murat C."/>
            <person name="Tang N."/>
            <person name="Roy S."/>
            <person name="Loubradou J."/>
            <person name="Henrissat B."/>
            <person name="Grigoriev I.V."/>
            <person name="Corradi N."/>
            <person name="Roux C."/>
            <person name="Martin F.M."/>
        </authorList>
    </citation>
    <scope>NUCLEOTIDE SEQUENCE [LARGE SCALE GENOMIC DNA]</scope>
    <source>
        <strain evidence="1 2">DAOM 194757</strain>
    </source>
</reference>
<accession>A0A397W6L6</accession>
<proteinExistence type="predicted"/>
<evidence type="ECO:0000313" key="2">
    <source>
        <dbReference type="Proteomes" id="UP000266673"/>
    </source>
</evidence>
<comment type="caution">
    <text evidence="1">The sequence shown here is derived from an EMBL/GenBank/DDBJ whole genome shotgun (WGS) entry which is preliminary data.</text>
</comment>
<keyword evidence="2" id="KW-1185">Reference proteome</keyword>
<dbReference type="AlphaFoldDB" id="A0A397W6L6"/>
<sequence>MESFNGIIKNLLNKVNTLYNVEKVIEKRLEDELQYNKLVGLKAPNTLIRLPHLSSQFFTNIDAIFVQFLTPLNLSWQRFQISQSLIYEGCLASFSVEILEIDTVNDAFIEDINNEPQITLKSLLNGIEVSSNNSDEELIRMLKNFITVKWQTCKDLTRKPKIVNIRGAPFKKKMKSFTEKLGKKVNV</sequence>
<dbReference type="OrthoDB" id="2445252at2759"/>
<dbReference type="EMBL" id="QKWP01000083">
    <property type="protein sequence ID" value="RIB27933.1"/>
    <property type="molecule type" value="Genomic_DNA"/>
</dbReference>
<name>A0A397W6L6_9GLOM</name>
<organism evidence="1 2">
    <name type="scientific">Gigaspora rosea</name>
    <dbReference type="NCBI Taxonomy" id="44941"/>
    <lineage>
        <taxon>Eukaryota</taxon>
        <taxon>Fungi</taxon>
        <taxon>Fungi incertae sedis</taxon>
        <taxon>Mucoromycota</taxon>
        <taxon>Glomeromycotina</taxon>
        <taxon>Glomeromycetes</taxon>
        <taxon>Diversisporales</taxon>
        <taxon>Gigasporaceae</taxon>
        <taxon>Gigaspora</taxon>
    </lineage>
</organism>
<protein>
    <submittedName>
        <fullName evidence="1">Uncharacterized protein</fullName>
    </submittedName>
</protein>
<gene>
    <name evidence="1" type="ORF">C2G38_2239825</name>
</gene>
<dbReference type="Proteomes" id="UP000266673">
    <property type="component" value="Unassembled WGS sequence"/>
</dbReference>